<comment type="caution">
    <text evidence="1">The sequence shown here is derived from an EMBL/GenBank/DDBJ whole genome shotgun (WGS) entry which is preliminary data.</text>
</comment>
<reference evidence="1 2" key="1">
    <citation type="submission" date="2018-09" db="EMBL/GenBank/DDBJ databases">
        <title>Identification of marine bacteria producing industrial enzymes.</title>
        <authorList>
            <person name="Cheng T.H."/>
            <person name="Saidin J."/>
            <person name="Muhd D.D."/>
            <person name="Isa M.N.M."/>
            <person name="Bakar M.F.A."/>
            <person name="Ismail N."/>
        </authorList>
    </citation>
    <scope>NUCLEOTIDE SEQUENCE [LARGE SCALE GENOMIC DNA]</scope>
    <source>
        <strain evidence="1 2">MNAD 1.6</strain>
    </source>
</reference>
<dbReference type="AlphaFoldDB" id="A0A3A3EYH8"/>
<dbReference type="EMBL" id="QYSE01000009">
    <property type="protein sequence ID" value="RJF32062.1"/>
    <property type="molecule type" value="Genomic_DNA"/>
</dbReference>
<accession>A0A3A3EYH8</accession>
<dbReference type="Proteomes" id="UP000265938">
    <property type="component" value="Unassembled WGS sequence"/>
</dbReference>
<proteinExistence type="predicted"/>
<sequence length="76" mass="8916">MRINQVEQLNIVKYSRCLFTQHLVGTLKAQLLDIAITVETDNRCTKEDIKDSLLELVSKELDEYELNYSLKKRKES</sequence>
<evidence type="ECO:0000313" key="1">
    <source>
        <dbReference type="EMBL" id="RJF32062.1"/>
    </source>
</evidence>
<organism evidence="1 2">
    <name type="scientific">Pseudoalteromonas gelatinilytica</name>
    <dbReference type="NCBI Taxonomy" id="1703256"/>
    <lineage>
        <taxon>Bacteria</taxon>
        <taxon>Pseudomonadati</taxon>
        <taxon>Pseudomonadota</taxon>
        <taxon>Gammaproteobacteria</taxon>
        <taxon>Alteromonadales</taxon>
        <taxon>Pseudoalteromonadaceae</taxon>
        <taxon>Pseudoalteromonas</taxon>
    </lineage>
</organism>
<evidence type="ECO:0000313" key="2">
    <source>
        <dbReference type="Proteomes" id="UP000265938"/>
    </source>
</evidence>
<name>A0A3A3EYH8_9GAMM</name>
<gene>
    <name evidence="1" type="ORF">D4741_20030</name>
</gene>
<protein>
    <submittedName>
        <fullName evidence="1">Uncharacterized protein</fullName>
    </submittedName>
</protein>